<feature type="compositionally biased region" description="Basic and acidic residues" evidence="9">
    <location>
        <begin position="177"/>
        <end position="207"/>
    </location>
</feature>
<evidence type="ECO:0000259" key="10">
    <source>
        <dbReference type="Pfam" id="PF01576"/>
    </source>
</evidence>
<gene>
    <name evidence="11" type="ORF">J1605_011251</name>
</gene>
<dbReference type="Proteomes" id="UP001159641">
    <property type="component" value="Unassembled WGS sequence"/>
</dbReference>
<feature type="coiled-coil region" evidence="8">
    <location>
        <begin position="6"/>
        <end position="33"/>
    </location>
</feature>
<evidence type="ECO:0000313" key="12">
    <source>
        <dbReference type="Proteomes" id="UP001159641"/>
    </source>
</evidence>
<dbReference type="GO" id="GO:0030016">
    <property type="term" value="C:myofibril"/>
    <property type="evidence" value="ECO:0007669"/>
    <property type="project" value="UniProtKB-SubCell"/>
</dbReference>
<dbReference type="InterPro" id="IPR002928">
    <property type="entry name" value="Myosin_tail"/>
</dbReference>
<name>A0AB34GQL5_ESCRO</name>
<feature type="compositionally biased region" description="Basic and acidic residues" evidence="9">
    <location>
        <begin position="85"/>
        <end position="105"/>
    </location>
</feature>
<reference evidence="11 12" key="1">
    <citation type="submission" date="2022-11" db="EMBL/GenBank/DDBJ databases">
        <title>Whole genome sequence of Eschrichtius robustus ER-17-0199.</title>
        <authorList>
            <person name="Bruniche-Olsen A."/>
            <person name="Black A.N."/>
            <person name="Fields C.J."/>
            <person name="Walden K."/>
            <person name="Dewoody J.A."/>
        </authorList>
    </citation>
    <scope>NUCLEOTIDE SEQUENCE [LARGE SCALE GENOMIC DNA]</scope>
    <source>
        <strain evidence="11">ER-17-0199</strain>
        <tissue evidence="11">Blubber</tissue>
    </source>
</reference>
<evidence type="ECO:0000256" key="7">
    <source>
        <dbReference type="ARBA" id="ARBA00023179"/>
    </source>
</evidence>
<proteinExistence type="predicted"/>
<dbReference type="PANTHER" id="PTHR46349:SF7">
    <property type="entry name" value="MYOSIN TAIL DOMAIN-CONTAINING PROTEIN"/>
    <property type="match status" value="1"/>
</dbReference>
<feature type="compositionally biased region" description="Basic and acidic residues" evidence="9">
    <location>
        <begin position="272"/>
        <end position="294"/>
    </location>
</feature>
<evidence type="ECO:0000256" key="1">
    <source>
        <dbReference type="ARBA" id="ARBA00004657"/>
    </source>
</evidence>
<sequence length="294" mass="32623">MAVAARKKLEMDLKDLEAHIDSANKNRDEALKRTGTKLQAQIKDCLGELEDTGASREEILAQAKENEKLKSTEAETIQLQEELAAAERAKRQAQQERGQLADERANSSGKGALALEEKRRLEACIAQPEEELAEGQQESQNKELKGKLQEMEGPVKSKSKSKASIAALEAKIARLEEQLDNEPKERQAACKQRGNAEQHGGRADKAPARLKQLKRQREEAQRANASRRKPQRELEDATETLGARNREVSSLKSQLRRGDLPFVVPRRMARKGAGDRSDEEVDGRAHGAEAKAAQ</sequence>
<keyword evidence="6" id="KW-0505">Motor protein</keyword>
<dbReference type="Pfam" id="PF01576">
    <property type="entry name" value="Myosin_tail_1"/>
    <property type="match status" value="1"/>
</dbReference>
<dbReference type="GO" id="GO:0016459">
    <property type="term" value="C:myosin complex"/>
    <property type="evidence" value="ECO:0007669"/>
    <property type="project" value="UniProtKB-KW"/>
</dbReference>
<feature type="region of interest" description="Disordered" evidence="9">
    <location>
        <begin position="83"/>
        <end position="114"/>
    </location>
</feature>
<feature type="region of interest" description="Disordered" evidence="9">
    <location>
        <begin position="126"/>
        <end position="162"/>
    </location>
</feature>
<feature type="region of interest" description="Disordered" evidence="9">
    <location>
        <begin position="177"/>
        <end position="294"/>
    </location>
</feature>
<protein>
    <recommendedName>
        <fullName evidence="10">Myosin tail domain-containing protein</fullName>
    </recommendedName>
</protein>
<evidence type="ECO:0000313" key="11">
    <source>
        <dbReference type="EMBL" id="KAJ8781267.1"/>
    </source>
</evidence>
<evidence type="ECO:0000256" key="2">
    <source>
        <dbReference type="ARBA" id="ARBA00022433"/>
    </source>
</evidence>
<evidence type="ECO:0000256" key="6">
    <source>
        <dbReference type="ARBA" id="ARBA00023175"/>
    </source>
</evidence>
<dbReference type="PANTHER" id="PTHR46349">
    <property type="entry name" value="CINGULIN-LIKE PROTEIN 1-RELATED"/>
    <property type="match status" value="1"/>
</dbReference>
<keyword evidence="5" id="KW-0518">Myosin</keyword>
<keyword evidence="2" id="KW-0787">Thick filament</keyword>
<dbReference type="Gene3D" id="6.10.250.2420">
    <property type="match status" value="1"/>
</dbReference>
<feature type="compositionally biased region" description="Basic and acidic residues" evidence="9">
    <location>
        <begin position="140"/>
        <end position="155"/>
    </location>
</feature>
<comment type="subcellular location">
    <subcellularLocation>
        <location evidence="1">Cytoplasm</location>
        <location evidence="1">Myofibril</location>
    </subcellularLocation>
</comment>
<evidence type="ECO:0000256" key="3">
    <source>
        <dbReference type="ARBA" id="ARBA00022490"/>
    </source>
</evidence>
<evidence type="ECO:0000256" key="8">
    <source>
        <dbReference type="SAM" id="Coils"/>
    </source>
</evidence>
<accession>A0AB34GQL5</accession>
<keyword evidence="7" id="KW-0514">Muscle protein</keyword>
<organism evidence="11 12">
    <name type="scientific">Eschrichtius robustus</name>
    <name type="common">California gray whale</name>
    <name type="synonym">Eschrichtius gibbosus</name>
    <dbReference type="NCBI Taxonomy" id="9764"/>
    <lineage>
        <taxon>Eukaryota</taxon>
        <taxon>Metazoa</taxon>
        <taxon>Chordata</taxon>
        <taxon>Craniata</taxon>
        <taxon>Vertebrata</taxon>
        <taxon>Euteleostomi</taxon>
        <taxon>Mammalia</taxon>
        <taxon>Eutheria</taxon>
        <taxon>Laurasiatheria</taxon>
        <taxon>Artiodactyla</taxon>
        <taxon>Whippomorpha</taxon>
        <taxon>Cetacea</taxon>
        <taxon>Mysticeti</taxon>
        <taxon>Eschrichtiidae</taxon>
        <taxon>Eschrichtius</taxon>
    </lineage>
</organism>
<evidence type="ECO:0000256" key="4">
    <source>
        <dbReference type="ARBA" id="ARBA00023054"/>
    </source>
</evidence>
<dbReference type="AlphaFoldDB" id="A0AB34GQL5"/>
<keyword evidence="3" id="KW-0963">Cytoplasm</keyword>
<evidence type="ECO:0000256" key="9">
    <source>
        <dbReference type="SAM" id="MobiDB-lite"/>
    </source>
</evidence>
<dbReference type="GO" id="GO:0032982">
    <property type="term" value="C:myosin filament"/>
    <property type="evidence" value="ECO:0007669"/>
    <property type="project" value="UniProtKB-KW"/>
</dbReference>
<comment type="caution">
    <text evidence="11">The sequence shown here is derived from an EMBL/GenBank/DDBJ whole genome shotgun (WGS) entry which is preliminary data.</text>
</comment>
<feature type="domain" description="Myosin tail" evidence="10">
    <location>
        <begin position="2"/>
        <end position="138"/>
    </location>
</feature>
<keyword evidence="4 8" id="KW-0175">Coiled coil</keyword>
<evidence type="ECO:0000256" key="5">
    <source>
        <dbReference type="ARBA" id="ARBA00023123"/>
    </source>
</evidence>
<dbReference type="GO" id="GO:0005923">
    <property type="term" value="C:bicellular tight junction"/>
    <property type="evidence" value="ECO:0007669"/>
    <property type="project" value="TreeGrafter"/>
</dbReference>
<dbReference type="EMBL" id="JAIQCJ010002147">
    <property type="protein sequence ID" value="KAJ8781267.1"/>
    <property type="molecule type" value="Genomic_DNA"/>
</dbReference>
<keyword evidence="12" id="KW-1185">Reference proteome</keyword>